<protein>
    <submittedName>
        <fullName evidence="1">Uncharacterized protein</fullName>
    </submittedName>
</protein>
<comment type="caution">
    <text evidence="1">The sequence shown here is derived from an EMBL/GenBank/DDBJ whole genome shotgun (WGS) entry which is preliminary data.</text>
</comment>
<dbReference type="EMBL" id="LXQA011105652">
    <property type="protein sequence ID" value="MCI85044.1"/>
    <property type="molecule type" value="Genomic_DNA"/>
</dbReference>
<accession>A0A392V9T3</accession>
<name>A0A392V9T3_9FABA</name>
<evidence type="ECO:0000313" key="1">
    <source>
        <dbReference type="EMBL" id="MCI85044.1"/>
    </source>
</evidence>
<proteinExistence type="predicted"/>
<evidence type="ECO:0000313" key="2">
    <source>
        <dbReference type="Proteomes" id="UP000265520"/>
    </source>
</evidence>
<dbReference type="Proteomes" id="UP000265520">
    <property type="component" value="Unassembled WGS sequence"/>
</dbReference>
<organism evidence="1 2">
    <name type="scientific">Trifolium medium</name>
    <dbReference type="NCBI Taxonomy" id="97028"/>
    <lineage>
        <taxon>Eukaryota</taxon>
        <taxon>Viridiplantae</taxon>
        <taxon>Streptophyta</taxon>
        <taxon>Embryophyta</taxon>
        <taxon>Tracheophyta</taxon>
        <taxon>Spermatophyta</taxon>
        <taxon>Magnoliopsida</taxon>
        <taxon>eudicotyledons</taxon>
        <taxon>Gunneridae</taxon>
        <taxon>Pentapetalae</taxon>
        <taxon>rosids</taxon>
        <taxon>fabids</taxon>
        <taxon>Fabales</taxon>
        <taxon>Fabaceae</taxon>
        <taxon>Papilionoideae</taxon>
        <taxon>50 kb inversion clade</taxon>
        <taxon>NPAAA clade</taxon>
        <taxon>Hologalegina</taxon>
        <taxon>IRL clade</taxon>
        <taxon>Trifolieae</taxon>
        <taxon>Trifolium</taxon>
    </lineage>
</organism>
<sequence length="55" mass="5902">MVRLDRTSIERVMAISVGGLMEACPGQANRRAPSVALARASCQACCAHCSQVDFY</sequence>
<reference evidence="1 2" key="1">
    <citation type="journal article" date="2018" name="Front. Plant Sci.">
        <title>Red Clover (Trifolium pratense) and Zigzag Clover (T. medium) - A Picture of Genomic Similarities and Differences.</title>
        <authorList>
            <person name="Dluhosova J."/>
            <person name="Istvanek J."/>
            <person name="Nedelnik J."/>
            <person name="Repkova J."/>
        </authorList>
    </citation>
    <scope>NUCLEOTIDE SEQUENCE [LARGE SCALE GENOMIC DNA]</scope>
    <source>
        <strain evidence="2">cv. 10/8</strain>
        <tissue evidence="1">Leaf</tissue>
    </source>
</reference>
<dbReference type="AlphaFoldDB" id="A0A392V9T3"/>
<keyword evidence="2" id="KW-1185">Reference proteome</keyword>